<keyword evidence="1" id="KW-0378">Hydrolase</keyword>
<dbReference type="EMBL" id="JAHWQX010000004">
    <property type="protein sequence ID" value="MBW3098718.1"/>
    <property type="molecule type" value="Genomic_DNA"/>
</dbReference>
<dbReference type="RefSeq" id="WP_219203037.1">
    <property type="nucleotide sequence ID" value="NZ_JAHWQX010000004.1"/>
</dbReference>
<reference evidence="1" key="1">
    <citation type="submission" date="2021-07" db="EMBL/GenBank/DDBJ databases">
        <title>Pseudohoeflea marina sp. nov. a polyhydroxyalcanoate-producing bacterium.</title>
        <authorList>
            <person name="Zheng W."/>
            <person name="Yu S."/>
            <person name="Huang Y."/>
        </authorList>
    </citation>
    <scope>NUCLEOTIDE SEQUENCE</scope>
    <source>
        <strain evidence="1">DP4N28-3</strain>
    </source>
</reference>
<evidence type="ECO:0000313" key="1">
    <source>
        <dbReference type="EMBL" id="MBW3098718.1"/>
    </source>
</evidence>
<dbReference type="Pfam" id="PF06037">
    <property type="entry name" value="DUF922"/>
    <property type="match status" value="1"/>
</dbReference>
<name>A0ABS6WSV3_9HYPH</name>
<gene>
    <name evidence="1" type="ORF">KY465_15645</name>
</gene>
<evidence type="ECO:0000313" key="2">
    <source>
        <dbReference type="Proteomes" id="UP001430804"/>
    </source>
</evidence>
<organism evidence="1 2">
    <name type="scientific">Pseudohoeflea coraliihabitans</name>
    <dbReference type="NCBI Taxonomy" id="2860393"/>
    <lineage>
        <taxon>Bacteria</taxon>
        <taxon>Pseudomonadati</taxon>
        <taxon>Pseudomonadota</taxon>
        <taxon>Alphaproteobacteria</taxon>
        <taxon>Hyphomicrobiales</taxon>
        <taxon>Rhizobiaceae</taxon>
        <taxon>Pseudohoeflea</taxon>
    </lineage>
</organism>
<accession>A0ABS6WSV3</accession>
<dbReference type="GO" id="GO:0006508">
    <property type="term" value="P:proteolysis"/>
    <property type="evidence" value="ECO:0007669"/>
    <property type="project" value="UniProtKB-KW"/>
</dbReference>
<dbReference type="InterPro" id="IPR010321">
    <property type="entry name" value="DUF922"/>
</dbReference>
<protein>
    <submittedName>
        <fullName evidence="1">DUF922 domain-containing Zn-dependent protease</fullName>
    </submittedName>
</protein>
<keyword evidence="2" id="KW-1185">Reference proteome</keyword>
<proteinExistence type="predicted"/>
<sequence length="209" mass="22671">MDTGRGWKRSRPGADVDGLKRAGKAGGKIGRAAAVLTMSWILAPAGAVAEPAVIQHYQVAGNTLAALKDSIRAAAPLGGRAFGLTRVTIEPRFSYGDNGAECRPINVVVDLKTTVTLPQWQASQPIPAALDGRWKRLEATVREHEMLHVEVAEEYAARLRHMLGAITDVDCATLEPIVVAKVKRLQAAHRFAQKIVDMEDRERLQALLP</sequence>
<comment type="caution">
    <text evidence="1">The sequence shown here is derived from an EMBL/GenBank/DDBJ whole genome shotgun (WGS) entry which is preliminary data.</text>
</comment>
<keyword evidence="1" id="KW-0645">Protease</keyword>
<dbReference type="GO" id="GO:0008233">
    <property type="term" value="F:peptidase activity"/>
    <property type="evidence" value="ECO:0007669"/>
    <property type="project" value="UniProtKB-KW"/>
</dbReference>
<dbReference type="Proteomes" id="UP001430804">
    <property type="component" value="Unassembled WGS sequence"/>
</dbReference>